<dbReference type="InterPro" id="IPR010255">
    <property type="entry name" value="Haem_peroxidase_sf"/>
</dbReference>
<evidence type="ECO:0000256" key="1">
    <source>
        <dbReference type="ARBA" id="ARBA00022559"/>
    </source>
</evidence>
<dbReference type="Pfam" id="PF03098">
    <property type="entry name" value="An_peroxidase"/>
    <property type="match status" value="1"/>
</dbReference>
<dbReference type="OrthoDB" id="6418355at2759"/>
<protein>
    <submittedName>
        <fullName evidence="3">Peroxidasin homolog</fullName>
    </submittedName>
</protein>
<dbReference type="GO" id="GO:0020037">
    <property type="term" value="F:heme binding"/>
    <property type="evidence" value="ECO:0007669"/>
    <property type="project" value="InterPro"/>
</dbReference>
<gene>
    <name evidence="3" type="primary">PXDN</name>
    <name evidence="3" type="ORF">NPIL_671281</name>
</gene>
<keyword evidence="2" id="KW-0349">Heme</keyword>
<keyword evidence="2" id="KW-0479">Metal-binding</keyword>
<dbReference type="PANTHER" id="PTHR11475:SF134">
    <property type="entry name" value="LD42267P"/>
    <property type="match status" value="1"/>
</dbReference>
<keyword evidence="4" id="KW-1185">Reference proteome</keyword>
<evidence type="ECO:0000313" key="4">
    <source>
        <dbReference type="Proteomes" id="UP000887013"/>
    </source>
</evidence>
<keyword evidence="1" id="KW-0560">Oxidoreductase</keyword>
<dbReference type="EMBL" id="BMAW01121479">
    <property type="protein sequence ID" value="GFT94184.1"/>
    <property type="molecule type" value="Genomic_DNA"/>
</dbReference>
<dbReference type="GO" id="GO:0046872">
    <property type="term" value="F:metal ion binding"/>
    <property type="evidence" value="ECO:0007669"/>
    <property type="project" value="UniProtKB-KW"/>
</dbReference>
<dbReference type="AlphaFoldDB" id="A0A8X6PZF9"/>
<keyword evidence="1" id="KW-0575">Peroxidase</keyword>
<dbReference type="SUPFAM" id="SSF48113">
    <property type="entry name" value="Heme-dependent peroxidases"/>
    <property type="match status" value="1"/>
</dbReference>
<comment type="caution">
    <text evidence="3">The sequence shown here is derived from an EMBL/GenBank/DDBJ whole genome shotgun (WGS) entry which is preliminary data.</text>
</comment>
<dbReference type="Gene3D" id="1.10.640.10">
    <property type="entry name" value="Haem peroxidase domain superfamily, animal type"/>
    <property type="match status" value="1"/>
</dbReference>
<evidence type="ECO:0000256" key="2">
    <source>
        <dbReference type="PIRSR" id="PIRSR619791-2"/>
    </source>
</evidence>
<dbReference type="GO" id="GO:0004601">
    <property type="term" value="F:peroxidase activity"/>
    <property type="evidence" value="ECO:0007669"/>
    <property type="project" value="UniProtKB-KW"/>
</dbReference>
<sequence length="453" mass="50987">VSAARAVGHSGRALPSARLVSATVHYDTDAPHARYSLALMQWGQFLDHDLTLTPMHEALGRKPLDCKACDSATTVHPECMPIPIPAGDPFFPAVHQNASKNCISFARSLAGQLTLGRREQMDQVTSYLDASNMYGSDACEARMLRSSQGGRLNSTKHPFGGKDLLPQDITNVECRAPSGVCFESGDIRASEQPGLTCMHTIWMREHNRIADVMQVLNPHWNDETIYQQARRIVSAMMQHISLTEFWPRVLGEKMVKELELTSHTYAYDPNCEATIYNEFAAAAYRFGHTLLKPMLQRLTSGYKASASKQPIRLRTAFFNPDAIYENVIVIYCSKAIFYPYRNPRMPCKNIPSIDLSKWKEKTSCDHRTDRERINIAMGHSHRISPCVTCSCTKEGMVCQSMKISNCFQLASTYTREMILEDDVCKVQCAFAFRAYPQFETNLDNVLGFTVNDK</sequence>
<name>A0A8X6PZF9_NEPPI</name>
<feature type="binding site" description="axial binding residue" evidence="2">
    <location>
        <position position="288"/>
    </location>
    <ligand>
        <name>heme b</name>
        <dbReference type="ChEBI" id="CHEBI:60344"/>
    </ligand>
    <ligandPart>
        <name>Fe</name>
        <dbReference type="ChEBI" id="CHEBI:18248"/>
    </ligandPart>
</feature>
<dbReference type="InterPro" id="IPR019791">
    <property type="entry name" value="Haem_peroxidase_animal"/>
</dbReference>
<dbReference type="GO" id="GO:0006979">
    <property type="term" value="P:response to oxidative stress"/>
    <property type="evidence" value="ECO:0007669"/>
    <property type="project" value="InterPro"/>
</dbReference>
<dbReference type="PANTHER" id="PTHR11475">
    <property type="entry name" value="OXIDASE/PEROXIDASE"/>
    <property type="match status" value="1"/>
</dbReference>
<reference evidence="3" key="1">
    <citation type="submission" date="2020-08" db="EMBL/GenBank/DDBJ databases">
        <title>Multicomponent nature underlies the extraordinary mechanical properties of spider dragline silk.</title>
        <authorList>
            <person name="Kono N."/>
            <person name="Nakamura H."/>
            <person name="Mori M."/>
            <person name="Yoshida Y."/>
            <person name="Ohtoshi R."/>
            <person name="Malay A.D."/>
            <person name="Moran D.A.P."/>
            <person name="Tomita M."/>
            <person name="Numata K."/>
            <person name="Arakawa K."/>
        </authorList>
    </citation>
    <scope>NUCLEOTIDE SEQUENCE</scope>
</reference>
<accession>A0A8X6PZF9</accession>
<keyword evidence="2" id="KW-0408">Iron</keyword>
<evidence type="ECO:0000313" key="3">
    <source>
        <dbReference type="EMBL" id="GFT94184.1"/>
    </source>
</evidence>
<dbReference type="Proteomes" id="UP000887013">
    <property type="component" value="Unassembled WGS sequence"/>
</dbReference>
<feature type="non-terminal residue" evidence="3">
    <location>
        <position position="1"/>
    </location>
</feature>
<dbReference type="PRINTS" id="PR00457">
    <property type="entry name" value="ANPEROXIDASE"/>
</dbReference>
<dbReference type="InterPro" id="IPR037120">
    <property type="entry name" value="Haem_peroxidase_sf_animal"/>
</dbReference>
<dbReference type="PROSITE" id="PS50292">
    <property type="entry name" value="PEROXIDASE_3"/>
    <property type="match status" value="1"/>
</dbReference>
<proteinExistence type="predicted"/>
<organism evidence="3 4">
    <name type="scientific">Nephila pilipes</name>
    <name type="common">Giant wood spider</name>
    <name type="synonym">Nephila maculata</name>
    <dbReference type="NCBI Taxonomy" id="299642"/>
    <lineage>
        <taxon>Eukaryota</taxon>
        <taxon>Metazoa</taxon>
        <taxon>Ecdysozoa</taxon>
        <taxon>Arthropoda</taxon>
        <taxon>Chelicerata</taxon>
        <taxon>Arachnida</taxon>
        <taxon>Araneae</taxon>
        <taxon>Araneomorphae</taxon>
        <taxon>Entelegynae</taxon>
        <taxon>Araneoidea</taxon>
        <taxon>Nephilidae</taxon>
        <taxon>Nephila</taxon>
    </lineage>
</organism>